<accession>A0AAV9SEB2</accession>
<feature type="region of interest" description="Disordered" evidence="1">
    <location>
        <begin position="68"/>
        <end position="99"/>
    </location>
</feature>
<gene>
    <name evidence="2" type="ORF">CRENBAI_011261</name>
</gene>
<proteinExistence type="predicted"/>
<protein>
    <submittedName>
        <fullName evidence="2">Uncharacterized protein</fullName>
    </submittedName>
</protein>
<comment type="caution">
    <text evidence="2">The sequence shown here is derived from an EMBL/GenBank/DDBJ whole genome shotgun (WGS) entry which is preliminary data.</text>
</comment>
<evidence type="ECO:0000256" key="1">
    <source>
        <dbReference type="SAM" id="MobiDB-lite"/>
    </source>
</evidence>
<organism evidence="2 3">
    <name type="scientific">Crenichthys baileyi</name>
    <name type="common">White River springfish</name>
    <dbReference type="NCBI Taxonomy" id="28760"/>
    <lineage>
        <taxon>Eukaryota</taxon>
        <taxon>Metazoa</taxon>
        <taxon>Chordata</taxon>
        <taxon>Craniata</taxon>
        <taxon>Vertebrata</taxon>
        <taxon>Euteleostomi</taxon>
        <taxon>Actinopterygii</taxon>
        <taxon>Neopterygii</taxon>
        <taxon>Teleostei</taxon>
        <taxon>Neoteleostei</taxon>
        <taxon>Acanthomorphata</taxon>
        <taxon>Ovalentaria</taxon>
        <taxon>Atherinomorphae</taxon>
        <taxon>Cyprinodontiformes</taxon>
        <taxon>Goodeidae</taxon>
        <taxon>Crenichthys</taxon>
    </lineage>
</organism>
<reference evidence="2 3" key="1">
    <citation type="submission" date="2021-06" db="EMBL/GenBank/DDBJ databases">
        <authorList>
            <person name="Palmer J.M."/>
        </authorList>
    </citation>
    <scope>NUCLEOTIDE SEQUENCE [LARGE SCALE GENOMIC DNA]</scope>
    <source>
        <strain evidence="2 3">MEX-2019</strain>
        <tissue evidence="2">Muscle</tissue>
    </source>
</reference>
<evidence type="ECO:0000313" key="2">
    <source>
        <dbReference type="EMBL" id="KAK5619612.1"/>
    </source>
</evidence>
<dbReference type="AlphaFoldDB" id="A0AAV9SEB2"/>
<name>A0AAV9SEB2_9TELE</name>
<sequence>MDLHSPVGQRKEKFMKEVSGMRRPEISTLPIEGSTADGQIIFSPFAKEARGRRLTALPEVNCGRAVTSNFPYPPSHSQPRRKAPQNAAGARGNPEGDRCSSFLHQPVHYKREDCQFHLQLPPVTMSLSLCSWAEQGCPRMSGNGGGRPTNVFIVAPPTTLSRLAHCEGATCTPDPGDTTAYKD</sequence>
<dbReference type="EMBL" id="JAHHUM010000505">
    <property type="protein sequence ID" value="KAK5619612.1"/>
    <property type="molecule type" value="Genomic_DNA"/>
</dbReference>
<evidence type="ECO:0000313" key="3">
    <source>
        <dbReference type="Proteomes" id="UP001311232"/>
    </source>
</evidence>
<keyword evidence="3" id="KW-1185">Reference proteome</keyword>
<dbReference type="Proteomes" id="UP001311232">
    <property type="component" value="Unassembled WGS sequence"/>
</dbReference>